<sequence length="111" mass="11856">MRVAEAAVGHTVEVRDAGLVESALYRPQSSVLGQDAYPTLELKAAALLQSLATNHGLVDGNKRTAVAATYAFMALNGTRLALSEDAVVQLALDVANKHLTTVEEIAERLRR</sequence>
<protein>
    <submittedName>
        <fullName evidence="2">Death-on-curing protein</fullName>
    </submittedName>
</protein>
<proteinExistence type="predicted"/>
<dbReference type="RefSeq" id="WP_210031023.1">
    <property type="nucleotide sequence ID" value="NZ_JAGINU010000001.1"/>
</dbReference>
<organism evidence="2 3">
    <name type="scientific">Pseudonocardia parietis</name>
    <dbReference type="NCBI Taxonomy" id="570936"/>
    <lineage>
        <taxon>Bacteria</taxon>
        <taxon>Bacillati</taxon>
        <taxon>Actinomycetota</taxon>
        <taxon>Actinomycetes</taxon>
        <taxon>Pseudonocardiales</taxon>
        <taxon>Pseudonocardiaceae</taxon>
        <taxon>Pseudonocardia</taxon>
    </lineage>
</organism>
<keyword evidence="3" id="KW-1185">Reference proteome</keyword>
<dbReference type="Gene3D" id="1.20.120.1870">
    <property type="entry name" value="Fic/DOC protein, Fido domain"/>
    <property type="match status" value="1"/>
</dbReference>
<dbReference type="EMBL" id="JAGINU010000001">
    <property type="protein sequence ID" value="MBP2369163.1"/>
    <property type="molecule type" value="Genomic_DNA"/>
</dbReference>
<evidence type="ECO:0000259" key="1">
    <source>
        <dbReference type="PROSITE" id="PS51459"/>
    </source>
</evidence>
<evidence type="ECO:0000313" key="3">
    <source>
        <dbReference type="Proteomes" id="UP001519295"/>
    </source>
</evidence>
<dbReference type="InterPro" id="IPR006440">
    <property type="entry name" value="Doc"/>
</dbReference>
<dbReference type="Proteomes" id="UP001519295">
    <property type="component" value="Unassembled WGS sequence"/>
</dbReference>
<dbReference type="NCBIfam" id="TIGR01550">
    <property type="entry name" value="DOC_P1"/>
    <property type="match status" value="1"/>
</dbReference>
<reference evidence="2 3" key="1">
    <citation type="submission" date="2021-03" db="EMBL/GenBank/DDBJ databases">
        <title>Sequencing the genomes of 1000 actinobacteria strains.</title>
        <authorList>
            <person name="Klenk H.-P."/>
        </authorList>
    </citation>
    <scope>NUCLEOTIDE SEQUENCE [LARGE SCALE GENOMIC DNA]</scope>
    <source>
        <strain evidence="2 3">DSM 45256</strain>
    </source>
</reference>
<dbReference type="InterPro" id="IPR053737">
    <property type="entry name" value="Type_II_TA_Toxin"/>
</dbReference>
<dbReference type="PROSITE" id="PS51459">
    <property type="entry name" value="FIDO"/>
    <property type="match status" value="1"/>
</dbReference>
<comment type="caution">
    <text evidence="2">The sequence shown here is derived from an EMBL/GenBank/DDBJ whole genome shotgun (WGS) entry which is preliminary data.</text>
</comment>
<dbReference type="Pfam" id="PF02661">
    <property type="entry name" value="Fic"/>
    <property type="match status" value="1"/>
</dbReference>
<name>A0ABS4VYY0_9PSEU</name>
<evidence type="ECO:0000313" key="2">
    <source>
        <dbReference type="EMBL" id="MBP2369163.1"/>
    </source>
</evidence>
<gene>
    <name evidence="2" type="ORF">JOF36_004859</name>
</gene>
<dbReference type="PANTHER" id="PTHR39426:SF1">
    <property type="entry name" value="HOMOLOGY TO DEATH-ON-CURING PROTEIN OF PHAGE P1"/>
    <property type="match status" value="1"/>
</dbReference>
<accession>A0ABS4VYY0</accession>
<dbReference type="PANTHER" id="PTHR39426">
    <property type="entry name" value="HOMOLOGY TO DEATH-ON-CURING PROTEIN OF PHAGE P1"/>
    <property type="match status" value="1"/>
</dbReference>
<feature type="domain" description="Fido" evidence="1">
    <location>
        <begin position="1"/>
        <end position="111"/>
    </location>
</feature>
<dbReference type="InterPro" id="IPR003812">
    <property type="entry name" value="Fido"/>
</dbReference>